<evidence type="ECO:0000256" key="7">
    <source>
        <dbReference type="ARBA" id="ARBA00023033"/>
    </source>
</evidence>
<dbReference type="EMBL" id="ACJE01000004">
    <property type="protein sequence ID" value="EHA26949.1"/>
    <property type="molecule type" value="Genomic_DNA"/>
</dbReference>
<evidence type="ECO:0000256" key="11">
    <source>
        <dbReference type="SAM" id="MobiDB-lite"/>
    </source>
</evidence>
<comment type="catalytic activity">
    <reaction evidence="10">
        <text>L-tyrosine + O2 = L-dopaquinone + H2O</text>
        <dbReference type="Rhea" id="RHEA:18117"/>
        <dbReference type="ChEBI" id="CHEBI:15377"/>
        <dbReference type="ChEBI" id="CHEBI:15379"/>
        <dbReference type="ChEBI" id="CHEBI:57924"/>
        <dbReference type="ChEBI" id="CHEBI:58315"/>
        <dbReference type="EC" id="1.14.18.1"/>
    </reaction>
</comment>
<dbReference type="SUPFAM" id="SSF48056">
    <property type="entry name" value="Di-copper centre-containing domain"/>
    <property type="match status" value="1"/>
</dbReference>
<protein>
    <recommendedName>
        <fullName evidence="3">tyrosinase</fullName>
        <ecNumber evidence="3">1.14.18.1</ecNumber>
    </recommendedName>
</protein>
<evidence type="ECO:0000256" key="10">
    <source>
        <dbReference type="ARBA" id="ARBA00048881"/>
    </source>
</evidence>
<feature type="compositionally biased region" description="Basic and acidic residues" evidence="11">
    <location>
        <begin position="662"/>
        <end position="676"/>
    </location>
</feature>
<keyword evidence="4" id="KW-0479">Metal-binding</keyword>
<evidence type="ECO:0000313" key="15">
    <source>
        <dbReference type="Proteomes" id="UP000009038"/>
    </source>
</evidence>
<dbReference type="GO" id="GO:0042438">
    <property type="term" value="P:melanin biosynthetic process"/>
    <property type="evidence" value="ECO:0007669"/>
    <property type="project" value="UniProtKB-KW"/>
</dbReference>
<comment type="caution">
    <text evidence="14">The sequence shown here is derived from an EMBL/GenBank/DDBJ whole genome shotgun (WGS) entry which is preliminary data.</text>
</comment>
<dbReference type="InterPro" id="IPR041640">
    <property type="entry name" value="Tyrosinase_C"/>
</dbReference>
<dbReference type="EC" id="1.14.18.1" evidence="3"/>
<dbReference type="PROSITE" id="PS00497">
    <property type="entry name" value="TYROSINASE_1"/>
    <property type="match status" value="1"/>
</dbReference>
<evidence type="ECO:0000259" key="13">
    <source>
        <dbReference type="PROSITE" id="PS00498"/>
    </source>
</evidence>
<proteinExistence type="inferred from homology"/>
<dbReference type="Gene3D" id="1.10.1280.10">
    <property type="entry name" value="Di-copper center containing domain from catechol oxidase"/>
    <property type="match status" value="1"/>
</dbReference>
<dbReference type="InterPro" id="IPR050316">
    <property type="entry name" value="Tyrosinase/Hemocyanin"/>
</dbReference>
<keyword evidence="5" id="KW-0560">Oxidoreductase</keyword>
<evidence type="ECO:0000256" key="8">
    <source>
        <dbReference type="ARBA" id="ARBA00023101"/>
    </source>
</evidence>
<accession>G3XR01</accession>
<dbReference type="PANTHER" id="PTHR11474">
    <property type="entry name" value="TYROSINASE FAMILY MEMBER"/>
    <property type="match status" value="1"/>
</dbReference>
<dbReference type="InterPro" id="IPR008922">
    <property type="entry name" value="Di-copper_centre_dom_sf"/>
</dbReference>
<evidence type="ECO:0000259" key="12">
    <source>
        <dbReference type="PROSITE" id="PS00497"/>
    </source>
</evidence>
<feature type="domain" description="Tyrosinase copper-binding" evidence="13">
    <location>
        <begin position="424"/>
        <end position="435"/>
    </location>
</feature>
<organism evidence="14 15">
    <name type="scientific">Aspergillus niger (strain ATCC 1015 / CBS 113.46 / FGSC A1144 / LSHB Ac4 / NCTC 3858a / NRRL 328 / USDA 3528.7)</name>
    <dbReference type="NCBI Taxonomy" id="380704"/>
    <lineage>
        <taxon>Eukaryota</taxon>
        <taxon>Fungi</taxon>
        <taxon>Dikarya</taxon>
        <taxon>Ascomycota</taxon>
        <taxon>Pezizomycotina</taxon>
        <taxon>Eurotiomycetes</taxon>
        <taxon>Eurotiomycetidae</taxon>
        <taxon>Eurotiales</taxon>
        <taxon>Aspergillaceae</taxon>
        <taxon>Aspergillus</taxon>
        <taxon>Aspergillus subgen. Circumdati</taxon>
    </lineage>
</organism>
<feature type="compositionally biased region" description="Low complexity" evidence="11">
    <location>
        <begin position="689"/>
        <end position="701"/>
    </location>
</feature>
<comment type="similarity">
    <text evidence="2">Belongs to the tyrosinase family.</text>
</comment>
<keyword evidence="7" id="KW-0503">Monooxygenase</keyword>
<dbReference type="Proteomes" id="UP000009038">
    <property type="component" value="Unassembled WGS sequence"/>
</dbReference>
<evidence type="ECO:0000256" key="5">
    <source>
        <dbReference type="ARBA" id="ARBA00023002"/>
    </source>
</evidence>
<feature type="domain" description="Tyrosinase copper-binding" evidence="12">
    <location>
        <begin position="121"/>
        <end position="138"/>
    </location>
</feature>
<comment type="cofactor">
    <cofactor evidence="1">
        <name>Cu(2+)</name>
        <dbReference type="ChEBI" id="CHEBI:29036"/>
    </cofactor>
</comment>
<evidence type="ECO:0000256" key="4">
    <source>
        <dbReference type="ARBA" id="ARBA00022723"/>
    </source>
</evidence>
<name>G3XR01_ASPNA</name>
<dbReference type="PROSITE" id="PS00498">
    <property type="entry name" value="TYROSINASE_2"/>
    <property type="match status" value="1"/>
</dbReference>
<keyword evidence="8" id="KW-0470">Melanin biosynthesis</keyword>
<dbReference type="Gene3D" id="2.60.310.20">
    <property type="match status" value="1"/>
</dbReference>
<gene>
    <name evidence="14" type="ORF">ASPNIDRAFT_171163</name>
</gene>
<evidence type="ECO:0000256" key="9">
    <source>
        <dbReference type="ARBA" id="ARBA00048233"/>
    </source>
</evidence>
<comment type="catalytic activity">
    <reaction evidence="9">
        <text>2 L-dopa + O2 = 2 L-dopaquinone + 2 H2O</text>
        <dbReference type="Rhea" id="RHEA:34287"/>
        <dbReference type="ChEBI" id="CHEBI:15377"/>
        <dbReference type="ChEBI" id="CHEBI:15379"/>
        <dbReference type="ChEBI" id="CHEBI:57504"/>
        <dbReference type="ChEBI" id="CHEBI:57924"/>
        <dbReference type="EC" id="1.14.18.1"/>
    </reaction>
</comment>
<dbReference type="Pfam" id="PF18132">
    <property type="entry name" value="Tyrosinase_C"/>
    <property type="match status" value="1"/>
</dbReference>
<reference evidence="14 15" key="1">
    <citation type="journal article" date="2011" name="Genome Res.">
        <title>Comparative genomics of citric-acid-producing Aspergillus niger ATCC 1015 versus enzyme-producing CBS 513.88.</title>
        <authorList>
            <person name="Andersen M.R."/>
            <person name="Salazar M.P."/>
            <person name="Schaap P.J."/>
            <person name="van de Vondervoort P.J."/>
            <person name="Culley D."/>
            <person name="Thykaer J."/>
            <person name="Frisvad J.C."/>
            <person name="Nielsen K.F."/>
            <person name="Albang R."/>
            <person name="Albermann K."/>
            <person name="Berka R.M."/>
            <person name="Braus G.H."/>
            <person name="Braus-Stromeyer S.A."/>
            <person name="Corrochano L.M."/>
            <person name="Dai Z."/>
            <person name="van Dijck P.W."/>
            <person name="Hofmann G."/>
            <person name="Lasure L.L."/>
            <person name="Magnuson J.K."/>
            <person name="Menke H."/>
            <person name="Meijer M."/>
            <person name="Meijer S.L."/>
            <person name="Nielsen J.B."/>
            <person name="Nielsen M.L."/>
            <person name="van Ooyen A.J."/>
            <person name="Pel H.J."/>
            <person name="Poulsen L."/>
            <person name="Samson R.A."/>
            <person name="Stam H."/>
            <person name="Tsang A."/>
            <person name="van den Brink J.M."/>
            <person name="Atkins A."/>
            <person name="Aerts A."/>
            <person name="Shapiro H."/>
            <person name="Pangilinan J."/>
            <person name="Salamov A."/>
            <person name="Lou Y."/>
            <person name="Lindquist E."/>
            <person name="Lucas S."/>
            <person name="Grimwood J."/>
            <person name="Grigoriev I.V."/>
            <person name="Kubicek C.P."/>
            <person name="Martinez D."/>
            <person name="van Peij N.N."/>
            <person name="Roubos J.A."/>
            <person name="Nielsen J."/>
            <person name="Baker S.E."/>
        </authorList>
    </citation>
    <scope>NUCLEOTIDE SEQUENCE [LARGE SCALE GENOMIC DNA]</scope>
    <source>
        <strain evidence="15">ATCC 1015 / CBS 113.46 / FGSC A1144 / LSHB Ac4 / NCTC 3858a / NRRL 328 / USDA 3528.7</strain>
    </source>
</reference>
<dbReference type="VEuPathDB" id="FungiDB:ASPNIDRAFT2_1083942"/>
<dbReference type="InterPro" id="IPR002227">
    <property type="entry name" value="Tyrosinase_Cu-bd"/>
</dbReference>
<dbReference type="Pfam" id="PF00264">
    <property type="entry name" value="Tyrosinase"/>
    <property type="match status" value="1"/>
</dbReference>
<evidence type="ECO:0000256" key="6">
    <source>
        <dbReference type="ARBA" id="ARBA00023008"/>
    </source>
</evidence>
<sequence>MPGSTDSVTERLETEVSTPITFVTGIQTGPENGPKYVRKDIDDWYREQVKSKSDDNGKDISRIQLTLFMEALAIIQARDVEDELSYFRLAGIHAAPWCPWGGVDPKAKKEEEKKKKGFCVHNDYTFPTWHRVYLALYEQVLHGAMAEFIAAKVPNSLKANWKAEADQWRLPYWDFARKVTLENSTDPQSGASHQDTLRLPILCMMPSLMVQGFEGENVRLRKMSNPLYKFETPQPMGQGDERYLIEGQVVNPSCKDDSKGFTYPWDKCVATTKYGVLDGFHEDVWANGGQNWLRANLALNEHINPGLVPDRTPVPTLQDMVFRLLSCGIDSWGAFASTRYVEKKEDDYYKQKQAKGKEENMGQGTAQEPQKDLVKEAKNATSVEFIHNNVHNFVGGSRFLRPDQANIHLWGAGHMSSVAVAAFDPIFWLHHCNIDRLTAIWQALNGSGKQYEEDASVKKKWFDDEHSKLVQNDELKPFKKADGTFYKSNDGTINAKVLELYGRHTRDLYNDVPDENNPKDKGDDKDDYIITVKYDRYAWQNGQPYVILVFLGHVDRKSHSGPNSPRFVGTVYNFSGSVEDCDNCLLQAQAGVKSIAQIPATIAARHFINEDNQHGEGKKDDAIPQPMYVVLNMLGQIITIDVGLELHKSNRSYYKHPVGSNPRDRLTYGHVKDGKQDPVASDAGGNQQPASAESSSSHPPA</sequence>
<keyword evidence="6" id="KW-0186">Copper</keyword>
<dbReference type="OrthoDB" id="1658288at2759"/>
<dbReference type="HOGENOM" id="CLU_013691_1_2_1"/>
<evidence type="ECO:0000256" key="2">
    <source>
        <dbReference type="ARBA" id="ARBA00009928"/>
    </source>
</evidence>
<evidence type="ECO:0000256" key="3">
    <source>
        <dbReference type="ARBA" id="ARBA00011906"/>
    </source>
</evidence>
<evidence type="ECO:0000313" key="14">
    <source>
        <dbReference type="EMBL" id="EHA26949.1"/>
    </source>
</evidence>
<dbReference type="AlphaFoldDB" id="G3XR01"/>
<feature type="region of interest" description="Disordered" evidence="11">
    <location>
        <begin position="653"/>
        <end position="701"/>
    </location>
</feature>
<evidence type="ECO:0000256" key="1">
    <source>
        <dbReference type="ARBA" id="ARBA00001973"/>
    </source>
</evidence>
<dbReference type="GO" id="GO:0004503">
    <property type="term" value="F:tyrosinase activity"/>
    <property type="evidence" value="ECO:0007669"/>
    <property type="project" value="UniProtKB-EC"/>
</dbReference>
<dbReference type="PANTHER" id="PTHR11474:SF76">
    <property type="entry name" value="SHKT DOMAIN-CONTAINING PROTEIN"/>
    <property type="match status" value="1"/>
</dbReference>
<dbReference type="GO" id="GO:0046872">
    <property type="term" value="F:metal ion binding"/>
    <property type="evidence" value="ECO:0007669"/>
    <property type="project" value="UniProtKB-KW"/>
</dbReference>
<dbReference type="STRING" id="380704.G3XR01"/>